<name>F0RQD4_DEIPM</name>
<sequence>MTDTVQPRTDQHLLTELPHFFGGFRASVRELLQNSLRAGASHIQFETTDQGFSVQDDGHGLEDPQLLLTAARSGWGTHVTDPAGLGALSLLNPEWSRAVTFRSKDWSFTLTPEQFMRADVIEVQRGGTALPGFRVDVQLHRPQPLQETLRELRIDADEQDICVTLNGQSTGQVVPFTGIQIDTDAGRVILSEYLYSVQIDWEKLSVPAGALETLLNTDPLMGALLSRYGLRLYPKARSGIRPKLPDRESVIHNEPLKTAAVQITAALRERILKEAQDWAANRVDISEENIRHAWREKVPHPLLTNNVTSLALKELGYRQVRPESPNVEINTDDDGDKYNDLPGNHSCDFTLRPARRCCSEHWLTQEALLRGHGGLPLVSLDGDGEEWSPSIIAHAHQPIPPQVPGGFEIVLADDLRLDGCSVPFAVCETSGVVYLQRREDGSDVPRAILDAAGTLVLQRIILTDETGEYEPLEEYFDLYEPDSRITGQDIGRLLQKQLRAILKADEVERERQLDVLNRELGRLTELGRIIQSTAEELGAQAEAATLLERLAEKRQGVVENRQKLAEETA</sequence>
<dbReference type="RefSeq" id="WP_013615847.1">
    <property type="nucleotide sequence ID" value="NC_015162.1"/>
</dbReference>
<evidence type="ECO:0000313" key="2">
    <source>
        <dbReference type="Proteomes" id="UP000007718"/>
    </source>
</evidence>
<dbReference type="KEGG" id="dpt:Deipr_2369"/>
<geneLocation type="plasmid" evidence="1 2">
    <name>pDEIPR02</name>
</geneLocation>
<keyword evidence="2" id="KW-1185">Reference proteome</keyword>
<reference evidence="1 2" key="2">
    <citation type="journal article" date="2012" name="Stand. Genomic Sci.">
        <title>Complete genome sequence of the orange-red pigmented, radioresistant Deinococcus proteolyticus type strain (MRP(T)).</title>
        <authorList>
            <person name="Copeland A."/>
            <person name="Zeytun A."/>
            <person name="Yassawong M."/>
            <person name="Nolan M."/>
            <person name="Lucas S."/>
            <person name="Hammon N."/>
            <person name="Deshpande S."/>
            <person name="Cheng J.F."/>
            <person name="Han C."/>
            <person name="Tapia R."/>
            <person name="Goodwin L.A."/>
            <person name="Pitluck S."/>
            <person name="Mavromatis K."/>
            <person name="Liolios K."/>
            <person name="Pagani I."/>
            <person name="Ivanova N."/>
            <person name="Mikhailova N."/>
            <person name="Pati A."/>
            <person name="Chen A."/>
            <person name="Palaniappan K."/>
            <person name="Land M."/>
            <person name="Hauser L."/>
            <person name="Jeffries C.D."/>
            <person name="Brambilla E.M."/>
            <person name="Rohde M."/>
            <person name="Sikorski J."/>
            <person name="Pukall R."/>
            <person name="Goker M."/>
            <person name="Detter J.C."/>
            <person name="Woyke T."/>
            <person name="Bristow J."/>
            <person name="Eisen J.A."/>
            <person name="Markowitz V."/>
            <person name="Hugenholtz P."/>
            <person name="Kyrpides N.C."/>
            <person name="Klenk H.P."/>
            <person name="Lapidus A."/>
        </authorList>
    </citation>
    <scope>NUCLEOTIDE SEQUENCE [LARGE SCALE GENOMIC DNA]</scope>
    <source>
        <strain evidence="2">ATCC 35074 / DSM 20540 / JCM 6276 / NBRC 101906 / NCIMB 13154 / VKM Ac-1939 / CCM 2703 / MRP</strain>
        <plasmid evidence="2">Plasmid pDEIPR02</plasmid>
    </source>
</reference>
<gene>
    <name evidence="1" type="ordered locus">Deipr_2369</name>
</gene>
<protein>
    <recommendedName>
        <fullName evidence="3">ATP-binding region ATPase domain protein</fullName>
    </recommendedName>
</protein>
<dbReference type="AlphaFoldDB" id="F0RQD4"/>
<evidence type="ECO:0000313" key="1">
    <source>
        <dbReference type="EMBL" id="ADY27493.1"/>
    </source>
</evidence>
<reference evidence="2" key="1">
    <citation type="submission" date="2011-02" db="EMBL/GenBank/DDBJ databases">
        <title>The complete sequence of plasmid2 of Deinococcus proteolyticus DSM 20540.</title>
        <authorList>
            <consortium name="US DOE Joint Genome Institute (JGI-PGF)"/>
            <person name="Lucas S."/>
            <person name="Copeland A."/>
            <person name="Lapidus A."/>
            <person name="Bruce D."/>
            <person name="Goodwin L."/>
            <person name="Pitluck S."/>
            <person name="Kyrpides N."/>
            <person name="Mavromatis K."/>
            <person name="Pagani I."/>
            <person name="Ivanova N."/>
            <person name="Ovchinnikova G."/>
            <person name="Zeytun A."/>
            <person name="Detter J.C."/>
            <person name="Han C."/>
            <person name="Land M."/>
            <person name="Hauser L."/>
            <person name="Markowitz V."/>
            <person name="Cheng J.-F."/>
            <person name="Hugenholtz P."/>
            <person name="Woyke T."/>
            <person name="Wu D."/>
            <person name="Pukall R."/>
            <person name="Steenblock K."/>
            <person name="Brambilla E."/>
            <person name="Klenk H.-P."/>
            <person name="Eisen J.A."/>
        </authorList>
    </citation>
    <scope>NUCLEOTIDE SEQUENCE [LARGE SCALE GENOMIC DNA]</scope>
    <source>
        <strain evidence="2">ATCC 35074 / DSM 20540 / JCM 6276 / NBRC 101906 / NCIMB 13154 / VKM Ac-1939 / CCM 2703 / MRP</strain>
        <plasmid evidence="2">Plasmid pDEIPR02</plasmid>
    </source>
</reference>
<dbReference type="HOGENOM" id="CLU_478769_0_0_0"/>
<accession>F0RQD4</accession>
<evidence type="ECO:0008006" key="3">
    <source>
        <dbReference type="Google" id="ProtNLM"/>
    </source>
</evidence>
<proteinExistence type="predicted"/>
<dbReference type="EMBL" id="CP002538">
    <property type="protein sequence ID" value="ADY27493.1"/>
    <property type="molecule type" value="Genomic_DNA"/>
</dbReference>
<organism evidence="1 2">
    <name type="scientific">Deinococcus proteolyticus (strain ATCC 35074 / DSM 20540 / JCM 6276 / NBRC 101906 / NCIMB 13154 / VKM Ac-1939 / CCM 2703 / MRP)</name>
    <dbReference type="NCBI Taxonomy" id="693977"/>
    <lineage>
        <taxon>Bacteria</taxon>
        <taxon>Thermotogati</taxon>
        <taxon>Deinococcota</taxon>
        <taxon>Deinococci</taxon>
        <taxon>Deinococcales</taxon>
        <taxon>Deinococcaceae</taxon>
        <taxon>Deinococcus</taxon>
    </lineage>
</organism>
<dbReference type="SUPFAM" id="SSF55874">
    <property type="entry name" value="ATPase domain of HSP90 chaperone/DNA topoisomerase II/histidine kinase"/>
    <property type="match status" value="1"/>
</dbReference>
<dbReference type="InterPro" id="IPR036890">
    <property type="entry name" value="HATPase_C_sf"/>
</dbReference>
<dbReference type="Gene3D" id="3.30.565.10">
    <property type="entry name" value="Histidine kinase-like ATPase, C-terminal domain"/>
    <property type="match status" value="1"/>
</dbReference>
<keyword evidence="1" id="KW-0614">Plasmid</keyword>
<dbReference type="Proteomes" id="UP000007718">
    <property type="component" value="Plasmid pDEIPR02"/>
</dbReference>
<dbReference type="OrthoDB" id="580846at2"/>